<comment type="caution">
    <text evidence="1">The sequence shown here is derived from an EMBL/GenBank/DDBJ whole genome shotgun (WGS) entry which is preliminary data.</text>
</comment>
<name>A0AAV3Q2W9_LITER</name>
<sequence>MKPPDSMTDFALVISARKLKAYFESHPLHVVTDQPLKRVMSNPTLLWHLTRFELSEFEISYVYRTSIKAQALADFVIECTVRPPPIIQGPSIVKTNSIRPNWVLYVDGA</sequence>
<keyword evidence="2" id="KW-1185">Reference proteome</keyword>
<dbReference type="AlphaFoldDB" id="A0AAV3Q2W9"/>
<dbReference type="PANTHER" id="PTHR48475:SF2">
    <property type="entry name" value="RIBONUCLEASE H"/>
    <property type="match status" value="1"/>
</dbReference>
<gene>
    <name evidence="1" type="ORF">LIER_43445</name>
</gene>
<dbReference type="Proteomes" id="UP001454036">
    <property type="component" value="Unassembled WGS sequence"/>
</dbReference>
<protein>
    <submittedName>
        <fullName evidence="1">Uncharacterized protein</fullName>
    </submittedName>
</protein>
<evidence type="ECO:0000313" key="1">
    <source>
        <dbReference type="EMBL" id="GAA0158404.1"/>
    </source>
</evidence>
<dbReference type="EMBL" id="BAABME010035245">
    <property type="protein sequence ID" value="GAA0158404.1"/>
    <property type="molecule type" value="Genomic_DNA"/>
</dbReference>
<evidence type="ECO:0000313" key="2">
    <source>
        <dbReference type="Proteomes" id="UP001454036"/>
    </source>
</evidence>
<dbReference type="PANTHER" id="PTHR48475">
    <property type="entry name" value="RIBONUCLEASE H"/>
    <property type="match status" value="1"/>
</dbReference>
<reference evidence="1 2" key="1">
    <citation type="submission" date="2024-01" db="EMBL/GenBank/DDBJ databases">
        <title>The complete chloroplast genome sequence of Lithospermum erythrorhizon: insights into the phylogenetic relationship among Boraginaceae species and the maternal lineages of purple gromwells.</title>
        <authorList>
            <person name="Okada T."/>
            <person name="Watanabe K."/>
        </authorList>
    </citation>
    <scope>NUCLEOTIDE SEQUENCE [LARGE SCALE GENOMIC DNA]</scope>
</reference>
<organism evidence="1 2">
    <name type="scientific">Lithospermum erythrorhizon</name>
    <name type="common">Purple gromwell</name>
    <name type="synonym">Lithospermum officinale var. erythrorhizon</name>
    <dbReference type="NCBI Taxonomy" id="34254"/>
    <lineage>
        <taxon>Eukaryota</taxon>
        <taxon>Viridiplantae</taxon>
        <taxon>Streptophyta</taxon>
        <taxon>Embryophyta</taxon>
        <taxon>Tracheophyta</taxon>
        <taxon>Spermatophyta</taxon>
        <taxon>Magnoliopsida</taxon>
        <taxon>eudicotyledons</taxon>
        <taxon>Gunneridae</taxon>
        <taxon>Pentapetalae</taxon>
        <taxon>asterids</taxon>
        <taxon>lamiids</taxon>
        <taxon>Boraginales</taxon>
        <taxon>Boraginaceae</taxon>
        <taxon>Boraginoideae</taxon>
        <taxon>Lithospermeae</taxon>
        <taxon>Lithospermum</taxon>
    </lineage>
</organism>
<accession>A0AAV3Q2W9</accession>
<proteinExistence type="predicted"/>